<dbReference type="InterPro" id="IPR050950">
    <property type="entry name" value="HTH-type_LysR_regulators"/>
</dbReference>
<evidence type="ECO:0000256" key="3">
    <source>
        <dbReference type="ARBA" id="ARBA00023125"/>
    </source>
</evidence>
<sequence length="300" mass="32866">MKHTRTLACIAEIARSGSIRRAAERLNIAPSALTRQVQDIEYELGTPIFERLAQGMRLNAAGELLVRHVRDQLADLERVRSQIADLSGVRRGHVALACSQAFVTQVVPEEVQAYRERFPQVGFTVQVRDHVQAVAALTAFEADLALVLQPPPSADLHVLYSCRQPLCALMRAGHPLAREAGPVRLRDCLAHAMALPDRSLAIRLHLEQALARKGVPLGPGVESSSLEFLRNLVLREEAVSLQVPSGIPDDPRLASRPIDARDLDPMVMILGQLRGRLLSVAAAKFADQLTHSLDRRQAGA</sequence>
<evidence type="ECO:0000313" key="6">
    <source>
        <dbReference type="EMBL" id="GJD44506.1"/>
    </source>
</evidence>
<comment type="similarity">
    <text evidence="1">Belongs to the LysR transcriptional regulatory family.</text>
</comment>
<keyword evidence="2" id="KW-0805">Transcription regulation</keyword>
<proteinExistence type="inferred from homology"/>
<dbReference type="SUPFAM" id="SSF53850">
    <property type="entry name" value="Periplasmic binding protein-like II"/>
    <property type="match status" value="1"/>
</dbReference>
<dbReference type="InterPro" id="IPR005119">
    <property type="entry name" value="LysR_subst-bd"/>
</dbReference>
<dbReference type="PANTHER" id="PTHR30419:SF8">
    <property type="entry name" value="NITROGEN ASSIMILATION TRANSCRIPTIONAL ACTIVATOR-RELATED"/>
    <property type="match status" value="1"/>
</dbReference>
<gene>
    <name evidence="6" type="primary">cmpR_2</name>
    <name evidence="6" type="ORF">AFCDBAGC_2373</name>
</gene>
<dbReference type="InterPro" id="IPR036388">
    <property type="entry name" value="WH-like_DNA-bd_sf"/>
</dbReference>
<keyword evidence="3" id="KW-0238">DNA-binding</keyword>
<dbReference type="RefSeq" id="WP_238272236.1">
    <property type="nucleotide sequence ID" value="NZ_BPQG01000034.1"/>
</dbReference>
<dbReference type="Gene3D" id="1.10.10.10">
    <property type="entry name" value="Winged helix-like DNA-binding domain superfamily/Winged helix DNA-binding domain"/>
    <property type="match status" value="1"/>
</dbReference>
<keyword evidence="4" id="KW-0804">Transcription</keyword>
<evidence type="ECO:0000256" key="2">
    <source>
        <dbReference type="ARBA" id="ARBA00023015"/>
    </source>
</evidence>
<dbReference type="SUPFAM" id="SSF46785">
    <property type="entry name" value="Winged helix' DNA-binding domain"/>
    <property type="match status" value="1"/>
</dbReference>
<feature type="domain" description="HTH lysR-type" evidence="5">
    <location>
        <begin position="1"/>
        <end position="59"/>
    </location>
</feature>
<dbReference type="Pfam" id="PF00126">
    <property type="entry name" value="HTH_1"/>
    <property type="match status" value="1"/>
</dbReference>
<dbReference type="PROSITE" id="PS50931">
    <property type="entry name" value="HTH_LYSR"/>
    <property type="match status" value="1"/>
</dbReference>
<accession>A0ABQ4QGY0</accession>
<dbReference type="EMBL" id="BPQG01000034">
    <property type="protein sequence ID" value="GJD44506.1"/>
    <property type="molecule type" value="Genomic_DNA"/>
</dbReference>
<keyword evidence="7" id="KW-1185">Reference proteome</keyword>
<name>A0ABQ4QGY0_9HYPH</name>
<evidence type="ECO:0000313" key="7">
    <source>
        <dbReference type="Proteomes" id="UP001055117"/>
    </source>
</evidence>
<dbReference type="Pfam" id="PF03466">
    <property type="entry name" value="LysR_substrate"/>
    <property type="match status" value="1"/>
</dbReference>
<dbReference type="PANTHER" id="PTHR30419">
    <property type="entry name" value="HTH-TYPE TRANSCRIPTIONAL REGULATOR YBHD"/>
    <property type="match status" value="1"/>
</dbReference>
<evidence type="ECO:0000259" key="5">
    <source>
        <dbReference type="PROSITE" id="PS50931"/>
    </source>
</evidence>
<evidence type="ECO:0000256" key="4">
    <source>
        <dbReference type="ARBA" id="ARBA00023163"/>
    </source>
</evidence>
<reference evidence="6 7" key="1">
    <citation type="journal article" date="2021" name="Front. Microbiol.">
        <title>Comprehensive Comparative Genomics and Phenotyping of Methylobacterium Species.</title>
        <authorList>
            <person name="Alessa O."/>
            <person name="Ogura Y."/>
            <person name="Fujitani Y."/>
            <person name="Takami H."/>
            <person name="Hayashi T."/>
            <person name="Sahin N."/>
            <person name="Tani A."/>
        </authorList>
    </citation>
    <scope>NUCLEOTIDE SEQUENCE [LARGE SCALE GENOMIC DNA]</scope>
    <source>
        <strain evidence="6 7">DSM 23679</strain>
    </source>
</reference>
<evidence type="ECO:0000256" key="1">
    <source>
        <dbReference type="ARBA" id="ARBA00009437"/>
    </source>
</evidence>
<dbReference type="Gene3D" id="3.40.190.290">
    <property type="match status" value="1"/>
</dbReference>
<dbReference type="InterPro" id="IPR036390">
    <property type="entry name" value="WH_DNA-bd_sf"/>
</dbReference>
<organism evidence="6 7">
    <name type="scientific">Methylobacterium cerastii</name>
    <dbReference type="NCBI Taxonomy" id="932741"/>
    <lineage>
        <taxon>Bacteria</taxon>
        <taxon>Pseudomonadati</taxon>
        <taxon>Pseudomonadota</taxon>
        <taxon>Alphaproteobacteria</taxon>
        <taxon>Hyphomicrobiales</taxon>
        <taxon>Methylobacteriaceae</taxon>
        <taxon>Methylobacterium</taxon>
    </lineage>
</organism>
<comment type="caution">
    <text evidence="6">The sequence shown here is derived from an EMBL/GenBank/DDBJ whole genome shotgun (WGS) entry which is preliminary data.</text>
</comment>
<dbReference type="InterPro" id="IPR000847">
    <property type="entry name" value="LysR_HTH_N"/>
</dbReference>
<dbReference type="Proteomes" id="UP001055117">
    <property type="component" value="Unassembled WGS sequence"/>
</dbReference>
<protein>
    <submittedName>
        <fullName evidence="6">HTH-type transcriptional activator CmpR</fullName>
    </submittedName>
</protein>